<evidence type="ECO:0000256" key="19">
    <source>
        <dbReference type="SAM" id="MobiDB-lite"/>
    </source>
</evidence>
<keyword evidence="23" id="KW-1185">Reference proteome</keyword>
<feature type="compositionally biased region" description="Polar residues" evidence="19">
    <location>
        <begin position="739"/>
        <end position="752"/>
    </location>
</feature>
<evidence type="ECO:0000256" key="14">
    <source>
        <dbReference type="ARBA" id="ARBA00023180"/>
    </source>
</evidence>
<keyword evidence="5" id="KW-0399">Innate immunity</keyword>
<organism evidence="22 23">
    <name type="scientific">Huso huso</name>
    <name type="common">Beluga</name>
    <name type="synonym">Acipenser huso</name>
    <dbReference type="NCBI Taxonomy" id="61971"/>
    <lineage>
        <taxon>Eukaryota</taxon>
        <taxon>Metazoa</taxon>
        <taxon>Chordata</taxon>
        <taxon>Craniata</taxon>
        <taxon>Vertebrata</taxon>
        <taxon>Euteleostomi</taxon>
        <taxon>Actinopterygii</taxon>
        <taxon>Chondrostei</taxon>
        <taxon>Acipenseriformes</taxon>
        <taxon>Acipenseridae</taxon>
        <taxon>Huso</taxon>
    </lineage>
</organism>
<feature type="region of interest" description="Disordered" evidence="19">
    <location>
        <begin position="721"/>
        <end position="758"/>
    </location>
</feature>
<evidence type="ECO:0000256" key="17">
    <source>
        <dbReference type="ARBA" id="ARBA00045657"/>
    </source>
</evidence>
<comment type="subcellular location">
    <subcellularLocation>
        <location evidence="1">Cytoplasmic vesicle</location>
        <location evidence="1">Phagosome membrane</location>
        <topology evidence="1">Multi-pass membrane protein</topology>
    </subcellularLocation>
</comment>
<dbReference type="Pfam" id="PF01823">
    <property type="entry name" value="MACPF"/>
    <property type="match status" value="1"/>
</dbReference>
<accession>A0ABR0Y8K3</accession>
<dbReference type="PROSITE" id="PS51412">
    <property type="entry name" value="MACPF_2"/>
    <property type="match status" value="1"/>
</dbReference>
<keyword evidence="6 20" id="KW-0812">Transmembrane</keyword>
<sequence>MEKPHVETENKIPPKNETTSFFQLNSVTKRSRSQFTHFRAMHPCAFTSLLLLISAAQSQNAAFKSISGFLECKKALNVPALEVLPGGGWDNLRNVDMGRVMNFNYSQCQTTEDGVYLIPDEVFAVPEKQSKVESSSEIIESWLEHKSSVAHSVNAEVSFFSMVNGKFSTENQRVKTHQVRDRAVTTRVQVRNFMYSVKANPDFTFDPRFRKQVQDIANALENNQTRMANYLSEMLVLNYGTHVLTSVDAGASLVQEDYLQSSFVSDAFGKKSSISASAGVNFFNKVNIGVGGSSSQEDTFTQQYVGNTTYSLTESHGGVPFYPGITLQKWQENIANNLVAIDRSGLPLHFFLTRETLPGLPEPTIRKLSKTIDRAIRTYYLINTRPGCVRLDSPNFNFEANVDDGSCEGAPTNFTFGGVFQNCMELSSDAGVLCQALEQKNPLTGGYSCPAPYQAVKLRTEEKEEGYNRYECSRRCHGCWLFFKCCQDVCGDAYRIRKARFDAFWCVAAKDPVPADSGYLFGGLYGSSSQNPLTKTRSCPFGFVPLKLLDGLRVCVSDDYEQAARNSVPFGGLFSCEAGNPLSEGSRQSCPKGFSQHLAAISDGCQVLYCVRSGEFTGGQLPPVRLPPFIRKPLVSYGSTNTVMVMSEGEMSWIKDAKSQMWKLAKPEDLQRMTKLLDGQGEGLSGGAVFGVVFGVLVSAALVVGLAVYGIKRRRSRGYGEIRETSDGERSERAVGGESETQMENETGSSDPSRMLLA</sequence>
<feature type="compositionally biased region" description="Basic and acidic residues" evidence="19">
    <location>
        <begin position="721"/>
        <end position="735"/>
    </location>
</feature>
<evidence type="ECO:0000256" key="7">
    <source>
        <dbReference type="ARBA" id="ARBA00022729"/>
    </source>
</evidence>
<evidence type="ECO:0000256" key="3">
    <source>
        <dbReference type="ARBA" id="ARBA00021365"/>
    </source>
</evidence>
<reference evidence="22 23" key="1">
    <citation type="submission" date="2021-05" db="EMBL/GenBank/DDBJ databases">
        <authorList>
            <person name="Zahm M."/>
            <person name="Klopp C."/>
            <person name="Cabau C."/>
            <person name="Kuhl H."/>
            <person name="Suciu R."/>
            <person name="Ciorpac M."/>
            <person name="Holostenco D."/>
            <person name="Gessner J."/>
            <person name="Wuertz S."/>
            <person name="Hohne C."/>
            <person name="Stock M."/>
            <person name="Gislard M."/>
            <person name="Lluch J."/>
            <person name="Milhes M."/>
            <person name="Lampietro C."/>
            <person name="Lopez Roques C."/>
            <person name="Donnadieu C."/>
            <person name="Du K."/>
            <person name="Schartl M."/>
            <person name="Guiguen Y."/>
        </authorList>
    </citation>
    <scope>NUCLEOTIDE SEQUENCE [LARGE SCALE GENOMIC DNA]</scope>
    <source>
        <strain evidence="22">Hh-F2</strain>
        <tissue evidence="22">Blood</tissue>
    </source>
</reference>
<keyword evidence="11" id="KW-1064">Adaptive immunity</keyword>
<keyword evidence="9" id="KW-0391">Immunity</keyword>
<evidence type="ECO:0000256" key="12">
    <source>
        <dbReference type="ARBA" id="ARBA00023136"/>
    </source>
</evidence>
<evidence type="ECO:0000256" key="5">
    <source>
        <dbReference type="ARBA" id="ARBA00022588"/>
    </source>
</evidence>
<keyword evidence="7" id="KW-0732">Signal</keyword>
<dbReference type="EMBL" id="JAHFZB010000043">
    <property type="protein sequence ID" value="KAK6468565.1"/>
    <property type="molecule type" value="Genomic_DNA"/>
</dbReference>
<comment type="caution">
    <text evidence="22">The sequence shown here is derived from an EMBL/GenBank/DDBJ whole genome shotgun (WGS) entry which is preliminary data.</text>
</comment>
<comment type="function">
    <text evidence="18">Pore-forming protein involved in both innate and adaptive immunity. Plays a central role in antigen cross-presentation in dendritic cells by forming a pore in antigen-containing compartments, thereby promoting delivery of antigens for cross-presentation. Also involved in innate immune response following bacterial infection; shows antibacterial activity against a wide spectrum of Gram-positive, Gram-negative and acid-fast bacteria. Reduces the viability of the intracytosolic pathogen L.monocytogenes by inhibiting acidification of the phagocytic vacuole of host cells which restricts bacterial translocation from the vacuole to the cytosol. Required for the antibacterial activity of reactive oxygen species and nitric oxide.</text>
</comment>
<evidence type="ECO:0000256" key="18">
    <source>
        <dbReference type="ARBA" id="ARBA00045689"/>
    </source>
</evidence>
<evidence type="ECO:0000256" key="16">
    <source>
        <dbReference type="ARBA" id="ARBA00030728"/>
    </source>
</evidence>
<evidence type="ECO:0000256" key="10">
    <source>
        <dbReference type="ARBA" id="ARBA00022989"/>
    </source>
</evidence>
<evidence type="ECO:0000313" key="22">
    <source>
        <dbReference type="EMBL" id="KAK6468565.1"/>
    </source>
</evidence>
<dbReference type="SMART" id="SM00457">
    <property type="entry name" value="MACPF"/>
    <property type="match status" value="1"/>
</dbReference>
<protein>
    <recommendedName>
        <fullName evidence="3">Macrophage-expressed gene 1 protein</fullName>
    </recommendedName>
    <alternativeName>
        <fullName evidence="16">Perforin-2</fullName>
    </alternativeName>
</protein>
<comment type="function">
    <text evidence="17">Pore-forming protein that plays a central role in antigen cross-presentation in dendritic cells by mediating delivery of antigens for cross-presentation. Dendritic cells bridge innate and adaptive immunity by capturing exogenous antigens on MHC class-I molecules and presenting them to naive CD8(+) T-cells. Acts by forming a pore in antigen-containing compartments, promoting the release of antigens into the cytosol, enabling generation of MHCI:peptide complexes and T-cell priming.</text>
</comment>
<evidence type="ECO:0000256" key="4">
    <source>
        <dbReference type="ARBA" id="ARBA00022452"/>
    </source>
</evidence>
<evidence type="ECO:0000259" key="21">
    <source>
        <dbReference type="PROSITE" id="PS51412"/>
    </source>
</evidence>
<gene>
    <name evidence="22" type="ORF">HHUSO_G33298</name>
</gene>
<feature type="domain" description="MACPF" evidence="21">
    <location>
        <begin position="68"/>
        <end position="383"/>
    </location>
</feature>
<evidence type="ECO:0000256" key="15">
    <source>
        <dbReference type="ARBA" id="ARBA00023329"/>
    </source>
</evidence>
<feature type="transmembrane region" description="Helical" evidence="20">
    <location>
        <begin position="688"/>
        <end position="709"/>
    </location>
</feature>
<keyword evidence="13" id="KW-1015">Disulfide bond</keyword>
<name>A0ABR0Y8K3_HUSHU</name>
<keyword evidence="10 20" id="KW-1133">Transmembrane helix</keyword>
<keyword evidence="15" id="KW-0968">Cytoplasmic vesicle</keyword>
<evidence type="ECO:0000256" key="13">
    <source>
        <dbReference type="ARBA" id="ARBA00023157"/>
    </source>
</evidence>
<evidence type="ECO:0000256" key="11">
    <source>
        <dbReference type="ARBA" id="ARBA00023130"/>
    </source>
</evidence>
<dbReference type="InterPro" id="IPR039707">
    <property type="entry name" value="MPEG1"/>
</dbReference>
<keyword evidence="8" id="KW-0832">Ubl conjugation</keyword>
<evidence type="ECO:0000256" key="1">
    <source>
        <dbReference type="ARBA" id="ARBA00004265"/>
    </source>
</evidence>
<evidence type="ECO:0000256" key="6">
    <source>
        <dbReference type="ARBA" id="ARBA00022692"/>
    </source>
</evidence>
<dbReference type="PANTHER" id="PTHR31463">
    <property type="entry name" value="MACROPHAGE-EXPRESSED GENE 1 PROTEIN"/>
    <property type="match status" value="1"/>
</dbReference>
<evidence type="ECO:0000256" key="2">
    <source>
        <dbReference type="ARBA" id="ARBA00007256"/>
    </source>
</evidence>
<dbReference type="CDD" id="cd22579">
    <property type="entry name" value="MPEG1_P2"/>
    <property type="match status" value="1"/>
</dbReference>
<proteinExistence type="inferred from homology"/>
<evidence type="ECO:0000256" key="9">
    <source>
        <dbReference type="ARBA" id="ARBA00022859"/>
    </source>
</evidence>
<keyword evidence="12 20" id="KW-0472">Membrane</keyword>
<evidence type="ECO:0000256" key="20">
    <source>
        <dbReference type="SAM" id="Phobius"/>
    </source>
</evidence>
<keyword evidence="4" id="KW-1134">Transmembrane beta strand</keyword>
<dbReference type="PANTHER" id="PTHR31463:SF4">
    <property type="entry name" value="MACROPHAGE-EXPRESSED GENE 1 PROTEIN"/>
    <property type="match status" value="1"/>
</dbReference>
<dbReference type="InterPro" id="IPR020864">
    <property type="entry name" value="MACPF"/>
</dbReference>
<keyword evidence="14" id="KW-0325">Glycoprotein</keyword>
<dbReference type="Proteomes" id="UP001369086">
    <property type="component" value="Unassembled WGS sequence"/>
</dbReference>
<comment type="similarity">
    <text evidence="2">Belongs to the MPEG1 family.</text>
</comment>
<evidence type="ECO:0000313" key="23">
    <source>
        <dbReference type="Proteomes" id="UP001369086"/>
    </source>
</evidence>
<evidence type="ECO:0000256" key="8">
    <source>
        <dbReference type="ARBA" id="ARBA00022843"/>
    </source>
</evidence>